<dbReference type="Proteomes" id="UP000027182">
    <property type="component" value="Chromosome"/>
</dbReference>
<proteinExistence type="inferred from homology"/>
<keyword evidence="2 4" id="KW-0689">Ribosomal protein</keyword>
<keyword evidence="4" id="KW-0699">rRNA-binding</keyword>
<accession>A0A059Y8D4</accession>
<dbReference type="GeneID" id="31507887"/>
<evidence type="ECO:0000256" key="2">
    <source>
        <dbReference type="ARBA" id="ARBA00022980"/>
    </source>
</evidence>
<evidence type="ECO:0000256" key="5">
    <source>
        <dbReference type="RuleBase" id="RU003910"/>
    </source>
</evidence>
<dbReference type="AlphaFoldDB" id="A0A059Y8D4"/>
<evidence type="ECO:0000256" key="3">
    <source>
        <dbReference type="ARBA" id="ARBA00023274"/>
    </source>
</evidence>
<dbReference type="Gene3D" id="4.10.640.10">
    <property type="entry name" value="Ribosomal protein S18"/>
    <property type="match status" value="1"/>
</dbReference>
<keyword evidence="4" id="KW-0694">RNA-binding</keyword>
<dbReference type="KEGG" id="mbq:K668_01480"/>
<dbReference type="HAMAP" id="MF_00270">
    <property type="entry name" value="Ribosomal_bS18"/>
    <property type="match status" value="1"/>
</dbReference>
<reference evidence="6 7" key="1">
    <citation type="submission" date="2013-04" db="EMBL/GenBank/DDBJ databases">
        <authorList>
            <person name="Lin L."/>
            <person name="Zeng Z."/>
            <person name="Xie J."/>
            <person name="Luo L."/>
            <person name="Yang Z."/>
            <person name="Liang W."/>
            <person name="Lin H."/>
            <person name="Dong C."/>
            <person name="Sun Y."/>
        </authorList>
    </citation>
    <scope>NUCLEOTIDE SEQUENCE [LARGE SCALE GENOMIC DNA]</scope>
    <source>
        <strain evidence="6 7">CQ-W70</strain>
    </source>
</reference>
<dbReference type="GO" id="GO:0003735">
    <property type="term" value="F:structural constituent of ribosome"/>
    <property type="evidence" value="ECO:0007669"/>
    <property type="project" value="InterPro"/>
</dbReference>
<dbReference type="SUPFAM" id="SSF46911">
    <property type="entry name" value="Ribosomal protein S18"/>
    <property type="match status" value="1"/>
</dbReference>
<dbReference type="InterPro" id="IPR036870">
    <property type="entry name" value="Ribosomal_bS18_sf"/>
</dbReference>
<gene>
    <name evidence="4 6" type="primary">rpsR</name>
    <name evidence="6" type="ORF">K668_01480</name>
</gene>
<dbReference type="RefSeq" id="WP_013456088.1">
    <property type="nucleotide sequence ID" value="NZ_CP005933.1"/>
</dbReference>
<evidence type="ECO:0000256" key="4">
    <source>
        <dbReference type="HAMAP-Rule" id="MF_00270"/>
    </source>
</evidence>
<dbReference type="PATRIC" id="fig|1316930.3.peg.307"/>
<comment type="similarity">
    <text evidence="1 4 5">Belongs to the bacterial ribosomal protein bS18 family.</text>
</comment>
<keyword evidence="3 4" id="KW-0687">Ribonucleoprotein</keyword>
<name>A0A059Y8D4_MYCBV</name>
<dbReference type="GO" id="GO:0070181">
    <property type="term" value="F:small ribosomal subunit rRNA binding"/>
    <property type="evidence" value="ECO:0007669"/>
    <property type="project" value="TreeGrafter"/>
</dbReference>
<comment type="subunit">
    <text evidence="4">Part of the 30S ribosomal subunit. Forms a tight heterodimer with protein bS6.</text>
</comment>
<dbReference type="PRINTS" id="PR00974">
    <property type="entry name" value="RIBOSOMALS18"/>
</dbReference>
<dbReference type="EMBL" id="CP005933">
    <property type="protein sequence ID" value="AIA33882.1"/>
    <property type="molecule type" value="Genomic_DNA"/>
</dbReference>
<dbReference type="GO" id="GO:0006412">
    <property type="term" value="P:translation"/>
    <property type="evidence" value="ECO:0007669"/>
    <property type="project" value="UniProtKB-UniRule"/>
</dbReference>
<dbReference type="PANTHER" id="PTHR13479">
    <property type="entry name" value="30S RIBOSOMAL PROTEIN S18"/>
    <property type="match status" value="1"/>
</dbReference>
<evidence type="ECO:0000313" key="6">
    <source>
        <dbReference type="EMBL" id="AIA33882.1"/>
    </source>
</evidence>
<dbReference type="InterPro" id="IPR001648">
    <property type="entry name" value="Ribosomal_bS18"/>
</dbReference>
<sequence length="108" mass="12029">MANFKKVKKGRNLRRKCELCETNIEYVDYKNVEFITKFISGIGQIKPHASTGTCARHQRKVANAIKRARFMALIPYTKDKIRVLAPAAGVNAAQPAAEKAKKEATPAQ</sequence>
<dbReference type="GO" id="GO:0022627">
    <property type="term" value="C:cytosolic small ribosomal subunit"/>
    <property type="evidence" value="ECO:0007669"/>
    <property type="project" value="TreeGrafter"/>
</dbReference>
<organism evidence="6 7">
    <name type="scientific">Mycoplasmopsis bovis CQ-W70</name>
    <dbReference type="NCBI Taxonomy" id="1316930"/>
    <lineage>
        <taxon>Bacteria</taxon>
        <taxon>Bacillati</taxon>
        <taxon>Mycoplasmatota</taxon>
        <taxon>Mycoplasmoidales</taxon>
        <taxon>Metamycoplasmataceae</taxon>
        <taxon>Mycoplasmopsis</taxon>
    </lineage>
</organism>
<comment type="function">
    <text evidence="4">Binds as a heterodimer with protein bS6 to the central domain of the 16S rRNA, where it helps stabilize the platform of the 30S subunit.</text>
</comment>
<evidence type="ECO:0000313" key="7">
    <source>
        <dbReference type="Proteomes" id="UP000027182"/>
    </source>
</evidence>
<protein>
    <recommendedName>
        <fullName evidence="4">Small ribosomal subunit protein bS18</fullName>
    </recommendedName>
</protein>
<dbReference type="PANTHER" id="PTHR13479:SF40">
    <property type="entry name" value="SMALL RIBOSOMAL SUBUNIT PROTEIN BS18M"/>
    <property type="match status" value="1"/>
</dbReference>
<dbReference type="NCBIfam" id="TIGR00165">
    <property type="entry name" value="S18"/>
    <property type="match status" value="1"/>
</dbReference>
<dbReference type="Pfam" id="PF01084">
    <property type="entry name" value="Ribosomal_S18"/>
    <property type="match status" value="1"/>
</dbReference>
<dbReference type="HOGENOM" id="CLU_148710_2_0_14"/>
<evidence type="ECO:0000256" key="1">
    <source>
        <dbReference type="ARBA" id="ARBA00005589"/>
    </source>
</evidence>